<keyword evidence="3" id="KW-1185">Reference proteome</keyword>
<gene>
    <name evidence="2" type="ORF">CASFOL_003422</name>
</gene>
<dbReference type="AlphaFoldDB" id="A0ABD3EKG0"/>
<proteinExistence type="predicted"/>
<comment type="caution">
    <text evidence="2">The sequence shown here is derived from an EMBL/GenBank/DDBJ whole genome shotgun (WGS) entry which is preliminary data.</text>
</comment>
<dbReference type="PANTHER" id="PTHR33443:SF30">
    <property type="entry name" value="SARCOSINE DEHYDROGENASE-2C PROTEIN"/>
    <property type="match status" value="1"/>
</dbReference>
<name>A0ABD3EKG0_9LAMI</name>
<organism evidence="2 3">
    <name type="scientific">Castilleja foliolosa</name>
    <dbReference type="NCBI Taxonomy" id="1961234"/>
    <lineage>
        <taxon>Eukaryota</taxon>
        <taxon>Viridiplantae</taxon>
        <taxon>Streptophyta</taxon>
        <taxon>Embryophyta</taxon>
        <taxon>Tracheophyta</taxon>
        <taxon>Spermatophyta</taxon>
        <taxon>Magnoliopsida</taxon>
        <taxon>eudicotyledons</taxon>
        <taxon>Gunneridae</taxon>
        <taxon>Pentapetalae</taxon>
        <taxon>asterids</taxon>
        <taxon>lamiids</taxon>
        <taxon>Lamiales</taxon>
        <taxon>Orobanchaceae</taxon>
        <taxon>Pedicularideae</taxon>
        <taxon>Castillejinae</taxon>
        <taxon>Castilleja</taxon>
    </lineage>
</organism>
<evidence type="ECO:0000256" key="1">
    <source>
        <dbReference type="SAM" id="MobiDB-lite"/>
    </source>
</evidence>
<dbReference type="Proteomes" id="UP001632038">
    <property type="component" value="Unassembled WGS sequence"/>
</dbReference>
<evidence type="ECO:0000313" key="3">
    <source>
        <dbReference type="Proteomes" id="UP001632038"/>
    </source>
</evidence>
<evidence type="ECO:0000313" key="2">
    <source>
        <dbReference type="EMBL" id="KAL3653741.1"/>
    </source>
</evidence>
<dbReference type="InterPro" id="IPR053234">
    <property type="entry name" value="RPM1_Interactor"/>
</dbReference>
<reference evidence="3" key="1">
    <citation type="journal article" date="2024" name="IScience">
        <title>Strigolactones Initiate the Formation of Haustorium-like Structures in Castilleja.</title>
        <authorList>
            <person name="Buerger M."/>
            <person name="Peterson D."/>
            <person name="Chory J."/>
        </authorList>
    </citation>
    <scope>NUCLEOTIDE SEQUENCE [LARGE SCALE GENOMIC DNA]</scope>
</reference>
<protein>
    <submittedName>
        <fullName evidence="2">Uncharacterized protein</fullName>
    </submittedName>
</protein>
<dbReference type="PANTHER" id="PTHR33443">
    <property type="entry name" value="ZGC:112980"/>
    <property type="match status" value="1"/>
</dbReference>
<sequence>MPKKPSSSRVSRKNKTPKIGSNGIRKPKNHKVNSMAEKDCEVIDVDSYPSPDIKSTPLRAVYCLKNRDQIKDTEGQEECFILDFDPYDDSSEKSKFPLREGFDNGDADLQLVAERGQVACRDYPHSRHTCAKFIFEKTPHDSYCKLCYCYVCDVSAPCSKWVGSSGHCHAFNNEAWDLEKKAWRKEKAIV</sequence>
<feature type="region of interest" description="Disordered" evidence="1">
    <location>
        <begin position="1"/>
        <end position="35"/>
    </location>
</feature>
<accession>A0ABD3EKG0</accession>
<dbReference type="EMBL" id="JAVIJP010000005">
    <property type="protein sequence ID" value="KAL3653741.1"/>
    <property type="molecule type" value="Genomic_DNA"/>
</dbReference>